<evidence type="ECO:0000313" key="2">
    <source>
        <dbReference type="EMBL" id="KAF4652851.1"/>
    </source>
</evidence>
<dbReference type="OrthoDB" id="441822at2759"/>
<keyword evidence="3" id="KW-1185">Reference proteome</keyword>
<evidence type="ECO:0000256" key="1">
    <source>
        <dbReference type="SAM" id="MobiDB-lite"/>
    </source>
</evidence>
<feature type="compositionally biased region" description="Acidic residues" evidence="1">
    <location>
        <begin position="626"/>
        <end position="651"/>
    </location>
</feature>
<feature type="compositionally biased region" description="Pro residues" evidence="1">
    <location>
        <begin position="8"/>
        <end position="26"/>
    </location>
</feature>
<feature type="region of interest" description="Disordered" evidence="1">
    <location>
        <begin position="565"/>
        <end position="735"/>
    </location>
</feature>
<feature type="region of interest" description="Disordered" evidence="1">
    <location>
        <begin position="1"/>
        <end position="26"/>
    </location>
</feature>
<feature type="region of interest" description="Disordered" evidence="1">
    <location>
        <begin position="230"/>
        <end position="257"/>
    </location>
</feature>
<feature type="compositionally biased region" description="Basic and acidic residues" evidence="1">
    <location>
        <begin position="493"/>
        <end position="521"/>
    </location>
</feature>
<dbReference type="Proteomes" id="UP000591131">
    <property type="component" value="Unassembled WGS sequence"/>
</dbReference>
<feature type="region of interest" description="Disordered" evidence="1">
    <location>
        <begin position="270"/>
        <end position="407"/>
    </location>
</feature>
<reference evidence="2 3" key="1">
    <citation type="submission" date="2020-04" db="EMBL/GenBank/DDBJ databases">
        <title>Perkinsus chesapeaki whole genome sequence.</title>
        <authorList>
            <person name="Bogema D.R."/>
        </authorList>
    </citation>
    <scope>NUCLEOTIDE SEQUENCE [LARGE SCALE GENOMIC DNA]</scope>
    <source>
        <strain evidence="2">ATCC PRA-425</strain>
    </source>
</reference>
<protein>
    <submittedName>
        <fullName evidence="2">Uncharacterized protein</fullName>
    </submittedName>
</protein>
<feature type="compositionally biased region" description="Low complexity" evidence="1">
    <location>
        <begin position="312"/>
        <end position="325"/>
    </location>
</feature>
<dbReference type="PANTHER" id="PTHR48125">
    <property type="entry name" value="LP07818P1"/>
    <property type="match status" value="1"/>
</dbReference>
<feature type="compositionally biased region" description="Basic and acidic residues" evidence="1">
    <location>
        <begin position="270"/>
        <end position="281"/>
    </location>
</feature>
<organism evidence="2 3">
    <name type="scientific">Perkinsus chesapeaki</name>
    <name type="common">Clam parasite</name>
    <name type="synonym">Perkinsus andrewsi</name>
    <dbReference type="NCBI Taxonomy" id="330153"/>
    <lineage>
        <taxon>Eukaryota</taxon>
        <taxon>Sar</taxon>
        <taxon>Alveolata</taxon>
        <taxon>Perkinsozoa</taxon>
        <taxon>Perkinsea</taxon>
        <taxon>Perkinsida</taxon>
        <taxon>Perkinsidae</taxon>
        <taxon>Perkinsus</taxon>
    </lineage>
</organism>
<gene>
    <name evidence="2" type="ORF">FOL47_010817</name>
</gene>
<proteinExistence type="predicted"/>
<dbReference type="PANTHER" id="PTHR48125:SF10">
    <property type="entry name" value="OS12G0136300 PROTEIN"/>
    <property type="match status" value="1"/>
</dbReference>
<feature type="compositionally biased region" description="Low complexity" evidence="1">
    <location>
        <begin position="571"/>
        <end position="583"/>
    </location>
</feature>
<accession>A0A7J6L239</accession>
<dbReference type="EMBL" id="JAAPAO010000877">
    <property type="protein sequence ID" value="KAF4652851.1"/>
    <property type="molecule type" value="Genomic_DNA"/>
</dbReference>
<comment type="caution">
    <text evidence="2">The sequence shown here is derived from an EMBL/GenBank/DDBJ whole genome shotgun (WGS) entry which is preliminary data.</text>
</comment>
<feature type="non-terminal residue" evidence="2">
    <location>
        <position position="1"/>
    </location>
</feature>
<evidence type="ECO:0000313" key="3">
    <source>
        <dbReference type="Proteomes" id="UP000591131"/>
    </source>
</evidence>
<sequence length="892" mass="97415">MASVGKQPPQPPAPPPSAGAEEPLPPLDPELGVLALEWAPDLAEMLRRYDDEWDRDMIEFAFSYWSGKIEKAKARQGDRIGCRMNGLLKAADDDKSIWEVATVLRTQSKSRNIYFLLLRFEDNKVLEEVVAKNGDLQQAEGGVWIGFNKSRRDSYIILDDWFKKKKEIKAVDPRVYRQWLDTREEIEPEPKPKSRNPSGAATPLSGASMVNHHPTITFDTFKMAEELGKQAARGDGDTETPASGRRKRNSVIEAEERMQLEAQHKELTRKLRQEMQKQKSEARKKRVGEKTVEGSSTPVLEATPAASPKPVATPEAASPASSPETPARRKRGRPPKSATPVKRKRSGTPPPTGEDVDGVKPEEAAEGSNLPGTPESSSTGSGAQPSTPGESDEDGRRHSRRRRGHMDAAEAYRLAACQGLVDANPYDKWAHDSAEAQQARKEQEEVEIEQIRLERRLKSEARSAAAKARHAAAKAAAEKEEEAPVGEADGDEEARKAQEREIEEKKRELREKQKEKARLKAELAAQAQRKEQERIVEQVLHMEQGGKGPAAAAAAADSRDAASGIIRIRVKPSPANSSVVPSPSETPKATAVAPDGIAQAAEEAAKAVDEPSPSEPPPTPCSVAMDDAEALESEASVDEEDDDGSDYEDDIVSVGRKSRGIKRSAAVAAEDAGSSKTKRRRGQQQQAAPGGGSKRRSSVSSPSRAPRTEEPKSPSGLFSPSGDITTAPHVNPRKLYREKATEGFRKLFEAGDVTEEAAATGEGSKSERCRRWATELESTLFVTTGGKNGESGWQKYLDAMKRLVPVIKDTQSREKHRHLQAPNADGATASQLSRPVGVTGLLTRGRLSVDQLASKHCTIDWLKELIGWDDMLLEDPTSDNRVKPIQGIRGIL</sequence>
<feature type="region of interest" description="Disordered" evidence="1">
    <location>
        <begin position="464"/>
        <end position="535"/>
    </location>
</feature>
<dbReference type="AlphaFoldDB" id="A0A7J6L239"/>
<feature type="region of interest" description="Disordered" evidence="1">
    <location>
        <begin position="186"/>
        <end position="211"/>
    </location>
</feature>
<feature type="compositionally biased region" description="Low complexity" evidence="1">
    <location>
        <begin position="371"/>
        <end position="382"/>
    </location>
</feature>
<feature type="region of interest" description="Disordered" evidence="1">
    <location>
        <begin position="811"/>
        <end position="830"/>
    </location>
</feature>
<name>A0A7J6L239_PERCH</name>
<feature type="compositionally biased region" description="Acidic residues" evidence="1">
    <location>
        <begin position="479"/>
        <end position="492"/>
    </location>
</feature>